<dbReference type="EMBL" id="CM046120">
    <property type="protein sequence ID" value="KAI8437776.1"/>
    <property type="molecule type" value="Genomic_DNA"/>
</dbReference>
<reference evidence="1 2" key="1">
    <citation type="journal article" date="2022" name="Genome Biol. Evol.">
        <title>The Spruce Budworm Genome: Reconstructing the Evolutionary History of Antifreeze Proteins.</title>
        <authorList>
            <person name="Beliveau C."/>
            <person name="Gagne P."/>
            <person name="Picq S."/>
            <person name="Vernygora O."/>
            <person name="Keeling C.I."/>
            <person name="Pinkney K."/>
            <person name="Doucet D."/>
            <person name="Wen F."/>
            <person name="Johnston J.S."/>
            <person name="Maaroufi H."/>
            <person name="Boyle B."/>
            <person name="Laroche J."/>
            <person name="Dewar K."/>
            <person name="Juretic N."/>
            <person name="Blackburn G."/>
            <person name="Nisole A."/>
            <person name="Brunet B."/>
            <person name="Brandao M."/>
            <person name="Lumley L."/>
            <person name="Duan J."/>
            <person name="Quan G."/>
            <person name="Lucarotti C.J."/>
            <person name="Roe A.D."/>
            <person name="Sperling F.A.H."/>
            <person name="Levesque R.C."/>
            <person name="Cusson M."/>
        </authorList>
    </citation>
    <scope>NUCLEOTIDE SEQUENCE [LARGE SCALE GENOMIC DNA]</scope>
    <source>
        <strain evidence="1">Glfc:IPQL:Cfum</strain>
    </source>
</reference>
<evidence type="ECO:0000313" key="1">
    <source>
        <dbReference type="EMBL" id="KAI8437776.1"/>
    </source>
</evidence>
<dbReference type="Proteomes" id="UP001064048">
    <property type="component" value="Chromosome 20"/>
</dbReference>
<protein>
    <submittedName>
        <fullName evidence="1">Uncharacterized protein</fullName>
    </submittedName>
</protein>
<name>A0ACC0KP00_CHOFU</name>
<gene>
    <name evidence="1" type="ORF">MSG28_012007</name>
</gene>
<accession>A0ACC0KP00</accession>
<comment type="caution">
    <text evidence="1">The sequence shown here is derived from an EMBL/GenBank/DDBJ whole genome shotgun (WGS) entry which is preliminary data.</text>
</comment>
<sequence>MSKEECTSVLDILAAASAHPVATIALYVESNTDRNEYKHLLVFWIFWLQHQAENSIILHKVLNLNLTVQGIETAAVTVASVMFKVRSANTTITIQPASVVSGSRRRADDIYSVEERKRERNVGNNCDLQLYNKVQFKTGLKIKHGVWKHLDDFSMLSNKLQYFLERILRLILAWIDRISRQTVWRREQEWWGGTEYRVHIVLILDFIKAFLFRRQTKM</sequence>
<evidence type="ECO:0000313" key="2">
    <source>
        <dbReference type="Proteomes" id="UP001064048"/>
    </source>
</evidence>
<keyword evidence="2" id="KW-1185">Reference proteome</keyword>
<proteinExistence type="predicted"/>
<organism evidence="1 2">
    <name type="scientific">Choristoneura fumiferana</name>
    <name type="common">Spruce budworm moth</name>
    <name type="synonym">Archips fumiferana</name>
    <dbReference type="NCBI Taxonomy" id="7141"/>
    <lineage>
        <taxon>Eukaryota</taxon>
        <taxon>Metazoa</taxon>
        <taxon>Ecdysozoa</taxon>
        <taxon>Arthropoda</taxon>
        <taxon>Hexapoda</taxon>
        <taxon>Insecta</taxon>
        <taxon>Pterygota</taxon>
        <taxon>Neoptera</taxon>
        <taxon>Endopterygota</taxon>
        <taxon>Lepidoptera</taxon>
        <taxon>Glossata</taxon>
        <taxon>Ditrysia</taxon>
        <taxon>Tortricoidea</taxon>
        <taxon>Tortricidae</taxon>
        <taxon>Tortricinae</taxon>
        <taxon>Choristoneura</taxon>
    </lineage>
</organism>